<evidence type="ECO:0000313" key="3">
    <source>
        <dbReference type="EMBL" id="OQD54849.1"/>
    </source>
</evidence>
<evidence type="ECO:0000313" key="4">
    <source>
        <dbReference type="Proteomes" id="UP000184286"/>
    </source>
</evidence>
<comment type="caution">
    <text evidence="3">The sequence shown here is derived from an EMBL/GenBank/DDBJ whole genome shotgun (WGS) entry which is preliminary data.</text>
</comment>
<dbReference type="InterPro" id="IPR058407">
    <property type="entry name" value="DUF8094"/>
</dbReference>
<gene>
    <name evidence="3" type="ORF">BM536_023560</name>
</gene>
<name>A0A1V6MQZ8_9ACTN</name>
<accession>A0A1V6MQZ8</accession>
<proteinExistence type="predicted"/>
<organism evidence="3 4">
    <name type="scientific">Streptomyces phaeoluteigriseus</name>
    <dbReference type="NCBI Taxonomy" id="114686"/>
    <lineage>
        <taxon>Bacteria</taxon>
        <taxon>Bacillati</taxon>
        <taxon>Actinomycetota</taxon>
        <taxon>Actinomycetes</taxon>
        <taxon>Kitasatosporales</taxon>
        <taxon>Streptomycetaceae</taxon>
        <taxon>Streptomyces</taxon>
        <taxon>Streptomyces aurantiacus group</taxon>
    </lineage>
</organism>
<dbReference type="Proteomes" id="UP000184286">
    <property type="component" value="Unassembled WGS sequence"/>
</dbReference>
<dbReference type="Pfam" id="PF26366">
    <property type="entry name" value="DUF8094"/>
    <property type="match status" value="1"/>
</dbReference>
<evidence type="ECO:0000259" key="2">
    <source>
        <dbReference type="Pfam" id="PF26366"/>
    </source>
</evidence>
<dbReference type="AlphaFoldDB" id="A0A1V6MQZ8"/>
<dbReference type="STRING" id="114686.BM536_023560"/>
<dbReference type="OrthoDB" id="3510378at2"/>
<sequence>MTRERSLTTGRPRRRGRDRDALIAVSLTAVTLTASGCVVVHGEREVLPAATKAEAAKAVEQFTSAYNKADAAYDPSLDAEYTTGALGAIDAARLRAGRVNNPDGNPQHTPLTLTDVNYTIPEKPGWPRWFVADAQANKGGDARWVLVFTRGGLSERWQAAYLTLVAPGALPEFPKDKDGWAEAVPVDTAGLTRSPAGLSADYTTYLKDGGDAFADGAYTSELRSTRAKNASKPGLATQYIDEPLSDGDFAPLALRTANGGAVVFFATHHYVKQTAAAGAAVPTPNRNVRALTTGEIKQSLTMEFVANGMAVVPAASGAGKVSMTSRLEGLTAAKGE</sequence>
<dbReference type="EMBL" id="MPOH02000015">
    <property type="protein sequence ID" value="OQD54849.1"/>
    <property type="molecule type" value="Genomic_DNA"/>
</dbReference>
<keyword evidence="1" id="KW-0472">Membrane</keyword>
<feature type="domain" description="DUF8094" evidence="2">
    <location>
        <begin position="47"/>
        <end position="335"/>
    </location>
</feature>
<reference evidence="3 4" key="2">
    <citation type="submission" date="2017-02" db="EMBL/GenBank/DDBJ databases">
        <title>Draft genome sequence of Streptomyces phaeoluteigriseus type strain DSM41896.</title>
        <authorList>
            <person name="Salih T.S."/>
            <person name="Algora Gallardo L."/>
            <person name="Melo Santos T."/>
            <person name="Filgueira Martinez S."/>
            <person name="Herron P.R."/>
        </authorList>
    </citation>
    <scope>NUCLEOTIDE SEQUENCE [LARGE SCALE GENOMIC DNA]</scope>
    <source>
        <strain evidence="3 4">DSM 41896</strain>
    </source>
</reference>
<keyword evidence="1" id="KW-0812">Transmembrane</keyword>
<protein>
    <recommendedName>
        <fullName evidence="2">DUF8094 domain-containing protein</fullName>
    </recommendedName>
</protein>
<evidence type="ECO:0000256" key="1">
    <source>
        <dbReference type="SAM" id="Phobius"/>
    </source>
</evidence>
<keyword evidence="1" id="KW-1133">Transmembrane helix</keyword>
<reference evidence="4" key="1">
    <citation type="submission" date="2016-11" db="EMBL/GenBank/DDBJ databases">
        <authorList>
            <person name="Schniete J.K."/>
            <person name="Salih T."/>
            <person name="Algora Gallardo L."/>
            <person name="Martinez Fernandez S."/>
            <person name="Herron P.R."/>
        </authorList>
    </citation>
    <scope>NUCLEOTIDE SEQUENCE [LARGE SCALE GENOMIC DNA]</scope>
    <source>
        <strain evidence="4">DSM 41896</strain>
    </source>
</reference>
<feature type="transmembrane region" description="Helical" evidence="1">
    <location>
        <begin position="21"/>
        <end position="42"/>
    </location>
</feature>
<dbReference type="RefSeq" id="WP_073494760.1">
    <property type="nucleotide sequence ID" value="NZ_MPOH02000015.1"/>
</dbReference>